<feature type="domain" description="3-hydroxyacyl-CoA dehydrogenase NAD binding" evidence="1">
    <location>
        <begin position="218"/>
        <end position="297"/>
    </location>
</feature>
<dbReference type="GO" id="GO:0070403">
    <property type="term" value="F:NAD+ binding"/>
    <property type="evidence" value="ECO:0007669"/>
    <property type="project" value="InterPro"/>
</dbReference>
<dbReference type="PANTHER" id="PTHR35130">
    <property type="entry name" value="MEDIATOR OF RNA POLYMERASE II TRANSCRIPTION SUBUNIT 16"/>
    <property type="match status" value="1"/>
</dbReference>
<dbReference type="InterPro" id="IPR006176">
    <property type="entry name" value="3-OHacyl-CoA_DH_NAD-bd"/>
</dbReference>
<dbReference type="GO" id="GO:0006355">
    <property type="term" value="P:regulation of DNA-templated transcription"/>
    <property type="evidence" value="ECO:0007669"/>
    <property type="project" value="InterPro"/>
</dbReference>
<proteinExistence type="predicted"/>
<dbReference type="InterPro" id="IPR038836">
    <property type="entry name" value="MED16"/>
</dbReference>
<keyword evidence="3" id="KW-1185">Reference proteome</keyword>
<dbReference type="Proteomes" id="UP001177003">
    <property type="component" value="Chromosome 3"/>
</dbReference>
<dbReference type="SUPFAM" id="SSF51735">
    <property type="entry name" value="NAD(P)-binding Rossmann-fold domains"/>
    <property type="match status" value="1"/>
</dbReference>
<sequence>MQLDYEEVTPGFGNGFQATPKTSTTNWIPSSLTPPSWDGFASLASYLFSWQEYFDSETTTTWGSRVTAVAFDPTCGGSIIAIVIVEGQYLSPCDPDEVSLNKVIAVLDADFHSFLPLSTYNNMALDKWHTYWHSCPVASQAAQNGSASSTASTPIQPWIGWLNAIRELQEEFVGNMSSKEFVNTITKYLLGSRVFVFTLRGEVPKVTNVGLKPRSVRKVVVICGGLMGSGITIALILGNIKVVLKEVNSKYLQKGIKTIEGLAERKKLPQGQDEKALLLVNGVLDYSQFKDVDMVIEV</sequence>
<dbReference type="GO" id="GO:0006631">
    <property type="term" value="P:fatty acid metabolic process"/>
    <property type="evidence" value="ECO:0007669"/>
    <property type="project" value="InterPro"/>
</dbReference>
<dbReference type="GO" id="GO:0016592">
    <property type="term" value="C:mediator complex"/>
    <property type="evidence" value="ECO:0007669"/>
    <property type="project" value="InterPro"/>
</dbReference>
<organism evidence="2 3">
    <name type="scientific">Lactuca saligna</name>
    <name type="common">Willowleaf lettuce</name>
    <dbReference type="NCBI Taxonomy" id="75948"/>
    <lineage>
        <taxon>Eukaryota</taxon>
        <taxon>Viridiplantae</taxon>
        <taxon>Streptophyta</taxon>
        <taxon>Embryophyta</taxon>
        <taxon>Tracheophyta</taxon>
        <taxon>Spermatophyta</taxon>
        <taxon>Magnoliopsida</taxon>
        <taxon>eudicotyledons</taxon>
        <taxon>Gunneridae</taxon>
        <taxon>Pentapetalae</taxon>
        <taxon>asterids</taxon>
        <taxon>campanulids</taxon>
        <taxon>Asterales</taxon>
        <taxon>Asteraceae</taxon>
        <taxon>Cichorioideae</taxon>
        <taxon>Cichorieae</taxon>
        <taxon>Lactucinae</taxon>
        <taxon>Lactuca</taxon>
    </lineage>
</organism>
<evidence type="ECO:0000259" key="1">
    <source>
        <dbReference type="Pfam" id="PF02737"/>
    </source>
</evidence>
<dbReference type="EMBL" id="OX465079">
    <property type="protein sequence ID" value="CAI9277721.1"/>
    <property type="molecule type" value="Genomic_DNA"/>
</dbReference>
<evidence type="ECO:0000313" key="3">
    <source>
        <dbReference type="Proteomes" id="UP001177003"/>
    </source>
</evidence>
<dbReference type="InterPro" id="IPR036291">
    <property type="entry name" value="NAD(P)-bd_dom_sf"/>
</dbReference>
<dbReference type="PANTHER" id="PTHR35130:SF1">
    <property type="entry name" value="MEDIATOR OF RNA POLYMERASE II TRANSCRIPTION SUBUNIT 16"/>
    <property type="match status" value="1"/>
</dbReference>
<dbReference type="Gene3D" id="3.40.50.720">
    <property type="entry name" value="NAD(P)-binding Rossmann-like Domain"/>
    <property type="match status" value="1"/>
</dbReference>
<gene>
    <name evidence="2" type="ORF">LSALG_LOCUS17632</name>
</gene>
<reference evidence="2" key="1">
    <citation type="submission" date="2023-04" db="EMBL/GenBank/DDBJ databases">
        <authorList>
            <person name="Vijverberg K."/>
            <person name="Xiong W."/>
            <person name="Schranz E."/>
        </authorList>
    </citation>
    <scope>NUCLEOTIDE SEQUENCE</scope>
</reference>
<dbReference type="AlphaFoldDB" id="A0AA36DZW9"/>
<name>A0AA36DZW9_LACSI</name>
<accession>A0AA36DZW9</accession>
<protein>
    <recommendedName>
        <fullName evidence="1">3-hydroxyacyl-CoA dehydrogenase NAD binding domain-containing protein</fullName>
    </recommendedName>
</protein>
<evidence type="ECO:0000313" key="2">
    <source>
        <dbReference type="EMBL" id="CAI9277721.1"/>
    </source>
</evidence>
<dbReference type="Pfam" id="PF02737">
    <property type="entry name" value="3HCDH_N"/>
    <property type="match status" value="1"/>
</dbReference>